<feature type="domain" description="DUF4328" evidence="2">
    <location>
        <begin position="39"/>
        <end position="192"/>
    </location>
</feature>
<dbReference type="Pfam" id="PF14219">
    <property type="entry name" value="DUF4328"/>
    <property type="match status" value="1"/>
</dbReference>
<comment type="caution">
    <text evidence="3">The sequence shown here is derived from an EMBL/GenBank/DDBJ whole genome shotgun (WGS) entry which is preliminary data.</text>
</comment>
<name>A0ABP7I453_9ACTN</name>
<accession>A0ABP7I453</accession>
<feature type="transmembrane region" description="Helical" evidence="1">
    <location>
        <begin position="52"/>
        <end position="69"/>
    </location>
</feature>
<evidence type="ECO:0000256" key="1">
    <source>
        <dbReference type="SAM" id="Phobius"/>
    </source>
</evidence>
<keyword evidence="4" id="KW-1185">Reference proteome</keyword>
<organism evidence="3 4">
    <name type="scientific">Sphaerisporangium flaviroseum</name>
    <dbReference type="NCBI Taxonomy" id="509199"/>
    <lineage>
        <taxon>Bacteria</taxon>
        <taxon>Bacillati</taxon>
        <taxon>Actinomycetota</taxon>
        <taxon>Actinomycetes</taxon>
        <taxon>Streptosporangiales</taxon>
        <taxon>Streptosporangiaceae</taxon>
        <taxon>Sphaerisporangium</taxon>
    </lineage>
</organism>
<keyword evidence="1" id="KW-0812">Transmembrane</keyword>
<dbReference type="Proteomes" id="UP001500888">
    <property type="component" value="Unassembled WGS sequence"/>
</dbReference>
<keyword evidence="1" id="KW-1133">Transmembrane helix</keyword>
<feature type="transmembrane region" description="Helical" evidence="1">
    <location>
        <begin position="127"/>
        <end position="146"/>
    </location>
</feature>
<keyword evidence="1" id="KW-0472">Membrane</keyword>
<reference evidence="4" key="1">
    <citation type="journal article" date="2019" name="Int. J. Syst. Evol. Microbiol.">
        <title>The Global Catalogue of Microorganisms (GCM) 10K type strain sequencing project: providing services to taxonomists for standard genome sequencing and annotation.</title>
        <authorList>
            <consortium name="The Broad Institute Genomics Platform"/>
            <consortium name="The Broad Institute Genome Sequencing Center for Infectious Disease"/>
            <person name="Wu L."/>
            <person name="Ma J."/>
        </authorList>
    </citation>
    <scope>NUCLEOTIDE SEQUENCE [LARGE SCALE GENOMIC DNA]</scope>
    <source>
        <strain evidence="4">JCM 16908</strain>
    </source>
</reference>
<gene>
    <name evidence="3" type="ORF">GCM10022226_32930</name>
</gene>
<feature type="transmembrane region" description="Helical" evidence="1">
    <location>
        <begin position="6"/>
        <end position="25"/>
    </location>
</feature>
<dbReference type="EMBL" id="BAAAZR010000007">
    <property type="protein sequence ID" value="GAA3809945.1"/>
    <property type="molecule type" value="Genomic_DNA"/>
</dbReference>
<evidence type="ECO:0000313" key="4">
    <source>
        <dbReference type="Proteomes" id="UP001500888"/>
    </source>
</evidence>
<dbReference type="InterPro" id="IPR025565">
    <property type="entry name" value="DUF4328"/>
</dbReference>
<feature type="transmembrane region" description="Helical" evidence="1">
    <location>
        <begin position="166"/>
        <end position="189"/>
    </location>
</feature>
<evidence type="ECO:0000313" key="3">
    <source>
        <dbReference type="EMBL" id="GAA3809945.1"/>
    </source>
</evidence>
<sequence>MIAALVLWSVVELIAGVIGTVRSLIGRMAAGEPSSAGEVELLDEPDDLSSNLRLGVLTVAAVVSIVWLFPVRANAEGRSWHRHGRPWLVLAWVVPIVNLSVPRRLIDDIWLSSRPGPPPDGRRQAGRAPVVAGLLWWGGLLVYFVVIRATEGRLSWLLEEDALPWLARLEIMRTLVGIAASVLAALVLWRISSFQEPRRTAHIPADARPGALDAG</sequence>
<evidence type="ECO:0000259" key="2">
    <source>
        <dbReference type="Pfam" id="PF14219"/>
    </source>
</evidence>
<protein>
    <recommendedName>
        <fullName evidence="2">DUF4328 domain-containing protein</fullName>
    </recommendedName>
</protein>
<proteinExistence type="predicted"/>